<reference evidence="9" key="2">
    <citation type="submission" date="2025-08" db="UniProtKB">
        <authorList>
            <consortium name="Ensembl"/>
        </authorList>
    </citation>
    <scope>IDENTIFICATION</scope>
</reference>
<dbReference type="GeneID" id="101073821"/>
<dbReference type="KEGG" id="tru:101073821"/>
<evidence type="ECO:0000313" key="10">
    <source>
        <dbReference type="Proteomes" id="UP000005226"/>
    </source>
</evidence>
<dbReference type="AlphaFoldDB" id="H2TAW9"/>
<dbReference type="RefSeq" id="XP_003966364.1">
    <property type="nucleotide sequence ID" value="XM_003966315.2"/>
</dbReference>
<gene>
    <name evidence="9" type="primary">LOC101073821</name>
</gene>
<dbReference type="GO" id="GO:0045504">
    <property type="term" value="F:dynein heavy chain binding"/>
    <property type="evidence" value="ECO:0007669"/>
    <property type="project" value="TreeGrafter"/>
</dbReference>
<dbReference type="OMA" id="RQMAVNC"/>
<feature type="region of interest" description="Disordered" evidence="8">
    <location>
        <begin position="179"/>
        <end position="216"/>
    </location>
</feature>
<name>H2TAW9_TAKRU</name>
<comment type="function">
    <text evidence="7">Involved in sperm flagellum assembly.</text>
</comment>
<dbReference type="InterPro" id="IPR019347">
    <property type="entry name" value="Axonemal_dynein_light_chain"/>
</dbReference>
<dbReference type="GO" id="GO:0005930">
    <property type="term" value="C:axoneme"/>
    <property type="evidence" value="ECO:0007669"/>
    <property type="project" value="TreeGrafter"/>
</dbReference>
<feature type="compositionally biased region" description="Basic and acidic residues" evidence="8">
    <location>
        <begin position="30"/>
        <end position="39"/>
    </location>
</feature>
<evidence type="ECO:0000256" key="8">
    <source>
        <dbReference type="SAM" id="MobiDB-lite"/>
    </source>
</evidence>
<keyword evidence="10" id="KW-1185">Reference proteome</keyword>
<organism evidence="9 10">
    <name type="scientific">Takifugu rubripes</name>
    <name type="common">Japanese pufferfish</name>
    <name type="synonym">Fugu rubripes</name>
    <dbReference type="NCBI Taxonomy" id="31033"/>
    <lineage>
        <taxon>Eukaryota</taxon>
        <taxon>Metazoa</taxon>
        <taxon>Chordata</taxon>
        <taxon>Craniata</taxon>
        <taxon>Vertebrata</taxon>
        <taxon>Euteleostomi</taxon>
        <taxon>Actinopterygii</taxon>
        <taxon>Neopterygii</taxon>
        <taxon>Teleostei</taxon>
        <taxon>Neoteleostei</taxon>
        <taxon>Acanthomorphata</taxon>
        <taxon>Eupercaria</taxon>
        <taxon>Tetraodontiformes</taxon>
        <taxon>Tetradontoidea</taxon>
        <taxon>Tetraodontidae</taxon>
        <taxon>Takifugu</taxon>
    </lineage>
</organism>
<evidence type="ECO:0000256" key="6">
    <source>
        <dbReference type="ARBA" id="ARBA00042417"/>
    </source>
</evidence>
<keyword evidence="1" id="KW-0243">Dynein</keyword>
<dbReference type="GeneTree" id="ENSGT00390000003012"/>
<proteinExistence type="inferred from homology"/>
<evidence type="ECO:0000256" key="5">
    <source>
        <dbReference type="ARBA" id="ARBA00039799"/>
    </source>
</evidence>
<keyword evidence="2" id="KW-0175">Coiled coil</keyword>
<dbReference type="InParanoid" id="H2TAW9"/>
<dbReference type="STRING" id="31033.ENSTRUP00000021809"/>
<evidence type="ECO:0000313" key="9">
    <source>
        <dbReference type="Ensembl" id="ENSTRUP00000021809.2"/>
    </source>
</evidence>
<comment type="similarity">
    <text evidence="4">Belongs to the inner dynein arm light chain family.</text>
</comment>
<keyword evidence="3" id="KW-0505">Motor protein</keyword>
<dbReference type="eggNOG" id="KOG4001">
    <property type="taxonomic scope" value="Eukaryota"/>
</dbReference>
<reference evidence="9" key="3">
    <citation type="submission" date="2025-09" db="UniProtKB">
        <authorList>
            <consortium name="Ensembl"/>
        </authorList>
    </citation>
    <scope>IDENTIFICATION</scope>
</reference>
<reference evidence="9 10" key="1">
    <citation type="journal article" date="2011" name="Genome Biol. Evol.">
        <title>Integration of the genetic map and genome assembly of fugu facilitates insights into distinct features of genome evolution in teleosts and mammals.</title>
        <authorList>
            <person name="Kai W."/>
            <person name="Kikuchi K."/>
            <person name="Tohari S."/>
            <person name="Chew A.K."/>
            <person name="Tay A."/>
            <person name="Fujiwara A."/>
            <person name="Hosoya S."/>
            <person name="Suetake H."/>
            <person name="Naruse K."/>
            <person name="Brenner S."/>
            <person name="Suzuki Y."/>
            <person name="Venkatesh B."/>
        </authorList>
    </citation>
    <scope>NUCLEOTIDE SEQUENCE [LARGE SCALE GENOMIC DNA]</scope>
</reference>
<accession>H2TAW9</accession>
<dbReference type="OrthoDB" id="273640at2759"/>
<evidence type="ECO:0000256" key="1">
    <source>
        <dbReference type="ARBA" id="ARBA00023017"/>
    </source>
</evidence>
<evidence type="ECO:0000256" key="3">
    <source>
        <dbReference type="ARBA" id="ARBA00023175"/>
    </source>
</evidence>
<feature type="compositionally biased region" description="Basic and acidic residues" evidence="8">
    <location>
        <begin position="179"/>
        <end position="211"/>
    </location>
</feature>
<evidence type="ECO:0000256" key="7">
    <source>
        <dbReference type="ARBA" id="ARBA00043925"/>
    </source>
</evidence>
<sequence>MAASESLLKHEHPVVVNDSPKVSLAPSPPHSKDKSGYKKDSSLHIVDSIFPPRYWAEGNDIWMQQVSSTPSTKADVIQLKESLDTKLQQRGAGQLGICPIRSELYSQCFNELIRQMAVNCAERGLLLFRIGEEIQTTVATYKTLYESSIAFGMRKRLLEEQGNADMQKRISDLEKEKEELKMQLSEQRAKNDASEKKETERQQQEEKKQSDEIQALQRTKRQLMDQLLEIITPKK</sequence>
<feature type="region of interest" description="Disordered" evidence="8">
    <location>
        <begin position="1"/>
        <end position="39"/>
    </location>
</feature>
<protein>
    <recommendedName>
        <fullName evidence="5">Axonemal dynein light intermediate polypeptide 1</fullName>
    </recommendedName>
    <alternativeName>
        <fullName evidence="6">Inner dynein arm light chain, axonemal</fullName>
    </alternativeName>
</protein>
<dbReference type="Ensembl" id="ENSTRUT00000021897.3">
    <property type="protein sequence ID" value="ENSTRUP00000021809.2"/>
    <property type="gene ID" value="ENSTRUG00000008687.3"/>
</dbReference>
<dbReference type="GO" id="GO:0030286">
    <property type="term" value="C:dynein complex"/>
    <property type="evidence" value="ECO:0007669"/>
    <property type="project" value="UniProtKB-KW"/>
</dbReference>
<evidence type="ECO:0000256" key="2">
    <source>
        <dbReference type="ARBA" id="ARBA00023054"/>
    </source>
</evidence>
<dbReference type="PANTHER" id="PTHR13183:SF0">
    <property type="entry name" value="AXONEMAL DYNEIN LIGHT INTERMEDIATE POLYPEPTIDE 1"/>
    <property type="match status" value="1"/>
</dbReference>
<evidence type="ECO:0000256" key="4">
    <source>
        <dbReference type="ARBA" id="ARBA00038114"/>
    </source>
</evidence>
<dbReference type="PANTHER" id="PTHR13183">
    <property type="entry name" value="AXONEMAL INNER ARM DYNEIN LIGHT CHAIN 28"/>
    <property type="match status" value="1"/>
</dbReference>
<dbReference type="Pfam" id="PF10211">
    <property type="entry name" value="Ax_dynein_light"/>
    <property type="match status" value="1"/>
</dbReference>
<dbReference type="GO" id="GO:0097546">
    <property type="term" value="C:ciliary base"/>
    <property type="evidence" value="ECO:0007669"/>
    <property type="project" value="TreeGrafter"/>
</dbReference>
<dbReference type="Proteomes" id="UP000005226">
    <property type="component" value="Chromosome 7"/>
</dbReference>